<dbReference type="PANTHER" id="PTHR46986:SF1">
    <property type="entry name" value="ENDORIBONUCLEASE YBEY, CHLOROPLASTIC"/>
    <property type="match status" value="1"/>
</dbReference>
<feature type="binding site" evidence="7">
    <location>
        <position position="108"/>
    </location>
    <ligand>
        <name>Zn(2+)</name>
        <dbReference type="ChEBI" id="CHEBI:29105"/>
        <note>catalytic</note>
    </ligand>
</feature>
<reference evidence="8 9" key="1">
    <citation type="submission" date="2019-03" db="EMBL/GenBank/DDBJ databases">
        <title>Algoriphagus aquimaris sp. nov., isolated form marine sediment in Pohang, Korea.</title>
        <authorList>
            <person name="Kim J."/>
            <person name="Yoon S.-H."/>
            <person name="Lee S.-S."/>
        </authorList>
    </citation>
    <scope>NUCLEOTIDE SEQUENCE [LARGE SCALE GENOMIC DNA]</scope>
    <source>
        <strain evidence="8 9">F21</strain>
    </source>
</reference>
<keyword evidence="4 7" id="KW-0255">Endonuclease</keyword>
<dbReference type="Pfam" id="PF02130">
    <property type="entry name" value="YbeY"/>
    <property type="match status" value="1"/>
</dbReference>
<evidence type="ECO:0000256" key="2">
    <source>
        <dbReference type="ARBA" id="ARBA00022722"/>
    </source>
</evidence>
<keyword evidence="7" id="KW-0963">Cytoplasm</keyword>
<accession>A0A4R5UYB8</accession>
<dbReference type="RefSeq" id="WP_133391021.1">
    <property type="nucleotide sequence ID" value="NZ_SMUW01000034.1"/>
</dbReference>
<dbReference type="SUPFAM" id="SSF55486">
    <property type="entry name" value="Metalloproteases ('zincins'), catalytic domain"/>
    <property type="match status" value="1"/>
</dbReference>
<comment type="subcellular location">
    <subcellularLocation>
        <location evidence="7">Cytoplasm</location>
    </subcellularLocation>
</comment>
<keyword evidence="9" id="KW-1185">Reference proteome</keyword>
<dbReference type="AlphaFoldDB" id="A0A4R5UYB8"/>
<keyword evidence="5 7" id="KW-0378">Hydrolase</keyword>
<name>A0A4R5UYB8_9BACT</name>
<dbReference type="GO" id="GO:0004222">
    <property type="term" value="F:metalloendopeptidase activity"/>
    <property type="evidence" value="ECO:0007669"/>
    <property type="project" value="InterPro"/>
</dbReference>
<keyword evidence="2 7" id="KW-0540">Nuclease</keyword>
<comment type="caution">
    <text evidence="8">The sequence shown here is derived from an EMBL/GenBank/DDBJ whole genome shotgun (WGS) entry which is preliminary data.</text>
</comment>
<feature type="binding site" evidence="7">
    <location>
        <position position="118"/>
    </location>
    <ligand>
        <name>Zn(2+)</name>
        <dbReference type="ChEBI" id="CHEBI:29105"/>
        <note>catalytic</note>
    </ligand>
</feature>
<evidence type="ECO:0000313" key="8">
    <source>
        <dbReference type="EMBL" id="TDK44374.1"/>
    </source>
</evidence>
<sequence length="149" mass="17370">MAIHFFTEDTSFNLPQKRVRKSWLNSLAASEGFQIVELNYIFCSDEYLHKINLEYLDHDTLTDIITFDNSEEENVIEGDIFISIDRVKENAKTHKSELQQELSRVIGHGLFHLMGYKDKEEGEVKAMRRKESEGIKLFEELSVPRETGK</sequence>
<dbReference type="PANTHER" id="PTHR46986">
    <property type="entry name" value="ENDORIBONUCLEASE YBEY, CHLOROPLASTIC"/>
    <property type="match status" value="1"/>
</dbReference>
<comment type="cofactor">
    <cofactor evidence="7">
        <name>Zn(2+)</name>
        <dbReference type="ChEBI" id="CHEBI:29105"/>
    </cofactor>
    <text evidence="7">Binds 1 zinc ion.</text>
</comment>
<keyword evidence="7" id="KW-0698">rRNA processing</keyword>
<keyword evidence="7" id="KW-0690">Ribosome biogenesis</keyword>
<organism evidence="8 9">
    <name type="scientific">Algoriphagus formosus</name>
    <dbReference type="NCBI Taxonomy" id="2007308"/>
    <lineage>
        <taxon>Bacteria</taxon>
        <taxon>Pseudomonadati</taxon>
        <taxon>Bacteroidota</taxon>
        <taxon>Cytophagia</taxon>
        <taxon>Cytophagales</taxon>
        <taxon>Cyclobacteriaceae</taxon>
        <taxon>Algoriphagus</taxon>
    </lineage>
</organism>
<dbReference type="HAMAP" id="MF_00009">
    <property type="entry name" value="Endoribonucl_YbeY"/>
    <property type="match status" value="1"/>
</dbReference>
<feature type="binding site" evidence="7">
    <location>
        <position position="112"/>
    </location>
    <ligand>
        <name>Zn(2+)</name>
        <dbReference type="ChEBI" id="CHEBI:29105"/>
        <note>catalytic</note>
    </ligand>
</feature>
<dbReference type="InterPro" id="IPR023091">
    <property type="entry name" value="MetalPrtase_cat_dom_sf_prd"/>
</dbReference>
<dbReference type="InterPro" id="IPR002036">
    <property type="entry name" value="YbeY"/>
</dbReference>
<evidence type="ECO:0000256" key="1">
    <source>
        <dbReference type="ARBA" id="ARBA00010875"/>
    </source>
</evidence>
<dbReference type="GO" id="GO:0005737">
    <property type="term" value="C:cytoplasm"/>
    <property type="evidence" value="ECO:0007669"/>
    <property type="project" value="UniProtKB-SubCell"/>
</dbReference>
<dbReference type="GO" id="GO:0008270">
    <property type="term" value="F:zinc ion binding"/>
    <property type="evidence" value="ECO:0007669"/>
    <property type="project" value="UniProtKB-UniRule"/>
</dbReference>
<keyword evidence="6 7" id="KW-0862">Zinc</keyword>
<comment type="function">
    <text evidence="7">Single strand-specific metallo-endoribonuclease involved in late-stage 70S ribosome quality control and in maturation of the 3' terminus of the 16S rRNA.</text>
</comment>
<evidence type="ECO:0000313" key="9">
    <source>
        <dbReference type="Proteomes" id="UP000295438"/>
    </source>
</evidence>
<dbReference type="NCBIfam" id="TIGR00043">
    <property type="entry name" value="rRNA maturation RNase YbeY"/>
    <property type="match status" value="1"/>
</dbReference>
<evidence type="ECO:0000256" key="5">
    <source>
        <dbReference type="ARBA" id="ARBA00022801"/>
    </source>
</evidence>
<dbReference type="EC" id="3.1.-.-" evidence="7"/>
<protein>
    <recommendedName>
        <fullName evidence="7">Endoribonuclease YbeY</fullName>
        <ecNumber evidence="7">3.1.-.-</ecNumber>
    </recommendedName>
</protein>
<gene>
    <name evidence="7 8" type="primary">ybeY</name>
    <name evidence="8" type="ORF">E1898_10615</name>
</gene>
<comment type="similarity">
    <text evidence="1 7">Belongs to the endoribonuclease YbeY family.</text>
</comment>
<evidence type="ECO:0000256" key="7">
    <source>
        <dbReference type="HAMAP-Rule" id="MF_00009"/>
    </source>
</evidence>
<evidence type="ECO:0000256" key="3">
    <source>
        <dbReference type="ARBA" id="ARBA00022723"/>
    </source>
</evidence>
<proteinExistence type="inferred from homology"/>
<keyword evidence="3 7" id="KW-0479">Metal-binding</keyword>
<evidence type="ECO:0000256" key="4">
    <source>
        <dbReference type="ARBA" id="ARBA00022759"/>
    </source>
</evidence>
<dbReference type="Proteomes" id="UP000295438">
    <property type="component" value="Unassembled WGS sequence"/>
</dbReference>
<dbReference type="EMBL" id="SMUW01000034">
    <property type="protein sequence ID" value="TDK44374.1"/>
    <property type="molecule type" value="Genomic_DNA"/>
</dbReference>
<evidence type="ECO:0000256" key="6">
    <source>
        <dbReference type="ARBA" id="ARBA00022833"/>
    </source>
</evidence>
<dbReference type="GO" id="GO:0004521">
    <property type="term" value="F:RNA endonuclease activity"/>
    <property type="evidence" value="ECO:0007669"/>
    <property type="project" value="UniProtKB-UniRule"/>
</dbReference>
<dbReference type="GO" id="GO:0006364">
    <property type="term" value="P:rRNA processing"/>
    <property type="evidence" value="ECO:0007669"/>
    <property type="project" value="UniProtKB-UniRule"/>
</dbReference>
<dbReference type="Gene3D" id="3.40.390.30">
    <property type="entry name" value="Metalloproteases ('zincins'), catalytic domain"/>
    <property type="match status" value="1"/>
</dbReference>